<organism evidence="4 5">
    <name type="scientific">Micromonospora radicis</name>
    <dbReference type="NCBI Taxonomy" id="1894971"/>
    <lineage>
        <taxon>Bacteria</taxon>
        <taxon>Bacillati</taxon>
        <taxon>Actinomycetota</taxon>
        <taxon>Actinomycetes</taxon>
        <taxon>Micromonosporales</taxon>
        <taxon>Micromonosporaceae</taxon>
        <taxon>Micromonospora</taxon>
    </lineage>
</organism>
<dbReference type="RefSeq" id="WP_119573749.1">
    <property type="nucleotide sequence ID" value="NZ_QXEC01000004.1"/>
</dbReference>
<feature type="transmembrane region" description="Helical" evidence="2">
    <location>
        <begin position="168"/>
        <end position="190"/>
    </location>
</feature>
<feature type="transmembrane region" description="Helical" evidence="2">
    <location>
        <begin position="442"/>
        <end position="463"/>
    </location>
</feature>
<comment type="caution">
    <text evidence="4">The sequence shown here is derived from an EMBL/GenBank/DDBJ whole genome shotgun (WGS) entry which is preliminary data.</text>
</comment>
<reference evidence="4 5" key="1">
    <citation type="submission" date="2018-08" db="EMBL/GenBank/DDBJ databases">
        <title>Jishengella sp. nov., isolated from a root of Azadirachta indica A. Juss. var. siamensis Valenton.</title>
        <authorList>
            <person name="Kuncharoen N."/>
            <person name="Tanasupawat S."/>
            <person name="Kudo T."/>
            <person name="Ohkuma M."/>
        </authorList>
    </citation>
    <scope>NUCLEOTIDE SEQUENCE [LARGE SCALE GENOMIC DNA]</scope>
    <source>
        <strain evidence="4 5">AZ1-13</strain>
    </source>
</reference>
<feature type="transmembrane region" description="Helical" evidence="2">
    <location>
        <begin position="475"/>
        <end position="496"/>
    </location>
</feature>
<feature type="transmembrane region" description="Helical" evidence="2">
    <location>
        <begin position="106"/>
        <end position="124"/>
    </location>
</feature>
<keyword evidence="2" id="KW-0812">Transmembrane</keyword>
<feature type="transmembrane region" description="Helical" evidence="2">
    <location>
        <begin position="386"/>
        <end position="407"/>
    </location>
</feature>
<feature type="transmembrane region" description="Helical" evidence="2">
    <location>
        <begin position="270"/>
        <end position="291"/>
    </location>
</feature>
<feature type="region of interest" description="Disordered" evidence="1">
    <location>
        <begin position="235"/>
        <end position="254"/>
    </location>
</feature>
<keyword evidence="4" id="KW-0012">Acyltransferase</keyword>
<dbReference type="GO" id="GO:0016747">
    <property type="term" value="F:acyltransferase activity, transferring groups other than amino-acyl groups"/>
    <property type="evidence" value="ECO:0007669"/>
    <property type="project" value="InterPro"/>
</dbReference>
<dbReference type="AlphaFoldDB" id="A0A418MXU4"/>
<evidence type="ECO:0000259" key="3">
    <source>
        <dbReference type="Pfam" id="PF01757"/>
    </source>
</evidence>
<proteinExistence type="predicted"/>
<accession>A0A418MXU4</accession>
<feature type="transmembrane region" description="Helical" evidence="2">
    <location>
        <begin position="136"/>
        <end position="156"/>
    </location>
</feature>
<evidence type="ECO:0000256" key="1">
    <source>
        <dbReference type="SAM" id="MobiDB-lite"/>
    </source>
</evidence>
<evidence type="ECO:0000313" key="4">
    <source>
        <dbReference type="EMBL" id="RIV39941.1"/>
    </source>
</evidence>
<dbReference type="OrthoDB" id="8206682at2"/>
<protein>
    <submittedName>
        <fullName evidence="4">Acyltransferase</fullName>
    </submittedName>
</protein>
<feature type="region of interest" description="Disordered" evidence="1">
    <location>
        <begin position="415"/>
        <end position="439"/>
    </location>
</feature>
<keyword evidence="2" id="KW-1133">Transmembrane helix</keyword>
<feature type="transmembrane region" description="Helical" evidence="2">
    <location>
        <begin position="21"/>
        <end position="42"/>
    </location>
</feature>
<keyword evidence="2" id="KW-0472">Membrane</keyword>
<dbReference type="Pfam" id="PF01757">
    <property type="entry name" value="Acyl_transf_3"/>
    <property type="match status" value="1"/>
</dbReference>
<gene>
    <name evidence="4" type="ORF">D2L64_06255</name>
</gene>
<feature type="domain" description="Acyltransferase 3" evidence="3">
    <location>
        <begin position="17"/>
        <end position="404"/>
    </location>
</feature>
<keyword evidence="5" id="KW-1185">Reference proteome</keyword>
<feature type="transmembrane region" description="Helical" evidence="2">
    <location>
        <begin position="62"/>
        <end position="85"/>
    </location>
</feature>
<evidence type="ECO:0000256" key="2">
    <source>
        <dbReference type="SAM" id="Phobius"/>
    </source>
</evidence>
<sequence>MRRLARLADRTPADRERYLDLLRAVAILLVVLGHWLIATIYHDQHGRPDGHSALPAMPWAYPLTWAVQVMPLFFLVGGYANAASLAAHRSRDGDTTGWLLGRSARLLRPTTALVLVLAGGAVIARLVGADPGEVRAVVWFATIPLWFLAAYLAVVPMTPLMYALHRRFGWAVPAALALLVALGDLGRGFGPAELALPNYLLGWLAVHQLGFAWYDARRGACAPAGGAAGAPAGGAAGAPAGGASPTGRSGNRPTGLRRIRGRCLPMSRRAALLMTAAGLTVAVLLTGPGPYPVNMISLPGERLANAGPPSVALLAVASAQLGVILLLRERAERWLHRSRPWQAVIAVNAVVLTVFLWHLSAVILLVGALDALGVLPTPAAGTAAWFAWRLPWLLMLSVVLAGLVAIFGPIEARTGRSTADRSTPGHRAAGRPRGDGRPAGRWAAAARSALAVGGYAAVVYALAANSTTAKTAPEAFGLPADALVAYLAGAGTLRLLRSGWGSRG</sequence>
<evidence type="ECO:0000313" key="5">
    <source>
        <dbReference type="Proteomes" id="UP000283832"/>
    </source>
</evidence>
<dbReference type="EMBL" id="QXEC01000004">
    <property type="protein sequence ID" value="RIV39941.1"/>
    <property type="molecule type" value="Genomic_DNA"/>
</dbReference>
<feature type="transmembrane region" description="Helical" evidence="2">
    <location>
        <begin position="340"/>
        <end position="366"/>
    </location>
</feature>
<name>A0A418MXU4_9ACTN</name>
<feature type="transmembrane region" description="Helical" evidence="2">
    <location>
        <begin position="311"/>
        <end position="328"/>
    </location>
</feature>
<feature type="transmembrane region" description="Helical" evidence="2">
    <location>
        <begin position="196"/>
        <end position="214"/>
    </location>
</feature>
<dbReference type="Proteomes" id="UP000283832">
    <property type="component" value="Unassembled WGS sequence"/>
</dbReference>
<dbReference type="InterPro" id="IPR002656">
    <property type="entry name" value="Acyl_transf_3_dom"/>
</dbReference>
<keyword evidence="4" id="KW-0808">Transferase</keyword>